<proteinExistence type="predicted"/>
<gene>
    <name evidence="2" type="ORF">BS47DRAFT_1402821</name>
</gene>
<evidence type="ECO:0000313" key="3">
    <source>
        <dbReference type="Proteomes" id="UP000886523"/>
    </source>
</evidence>
<dbReference type="Proteomes" id="UP000886523">
    <property type="component" value="Unassembled WGS sequence"/>
</dbReference>
<evidence type="ECO:0000313" key="2">
    <source>
        <dbReference type="EMBL" id="KAF9503037.1"/>
    </source>
</evidence>
<evidence type="ECO:0000256" key="1">
    <source>
        <dbReference type="SAM" id="MobiDB-lite"/>
    </source>
</evidence>
<name>A0A9P6ABH2_9AGAM</name>
<sequence length="345" mass="39682">MTDSAHFDSTASSAQGYTDEDPVFISLIKKEENKTSEGFWPDSVNTSGAIVKQYNNNKSSKVDQLVGLSFQRTLNPRLTLHPFIDNFYPQMQIPLNSPPLSTVQTPLPILQNITPSNQNAKEENAKRPTTLTAQQLREIFDSSTEPSTRSTRSSFHLSYSPPHPPRAPRNFHKCPISIPRPGKNSNSYRAWPSYRQAIIDCERNTAQKLEEVRKNYEIQRSEDIKRHLLRDEYYVSAWRDRLLYPSMYLHTSQVDHLAHIFIQAADIIRQEHSIGLTFHLARHGPTIVTNDHASTYYTVCIRDIQYDLRNNEWDEFKDTTTEFELKELPSNPGIEIVSDDDSSGW</sequence>
<protein>
    <submittedName>
        <fullName evidence="2">Uncharacterized protein</fullName>
    </submittedName>
</protein>
<feature type="compositionally biased region" description="Low complexity" evidence="1">
    <location>
        <begin position="142"/>
        <end position="154"/>
    </location>
</feature>
<accession>A0A9P6ABH2</accession>
<feature type="region of interest" description="Disordered" evidence="1">
    <location>
        <begin position="139"/>
        <end position="171"/>
    </location>
</feature>
<dbReference type="EMBL" id="MU129471">
    <property type="protein sequence ID" value="KAF9503037.1"/>
    <property type="molecule type" value="Genomic_DNA"/>
</dbReference>
<reference evidence="2" key="1">
    <citation type="journal article" date="2020" name="Nat. Commun.">
        <title>Large-scale genome sequencing of mycorrhizal fungi provides insights into the early evolution of symbiotic traits.</title>
        <authorList>
            <person name="Miyauchi S."/>
            <person name="Kiss E."/>
            <person name="Kuo A."/>
            <person name="Drula E."/>
            <person name="Kohler A."/>
            <person name="Sanchez-Garcia M."/>
            <person name="Morin E."/>
            <person name="Andreopoulos B."/>
            <person name="Barry K.W."/>
            <person name="Bonito G."/>
            <person name="Buee M."/>
            <person name="Carver A."/>
            <person name="Chen C."/>
            <person name="Cichocki N."/>
            <person name="Clum A."/>
            <person name="Culley D."/>
            <person name="Crous P.W."/>
            <person name="Fauchery L."/>
            <person name="Girlanda M."/>
            <person name="Hayes R.D."/>
            <person name="Keri Z."/>
            <person name="LaButti K."/>
            <person name="Lipzen A."/>
            <person name="Lombard V."/>
            <person name="Magnuson J."/>
            <person name="Maillard F."/>
            <person name="Murat C."/>
            <person name="Nolan M."/>
            <person name="Ohm R.A."/>
            <person name="Pangilinan J."/>
            <person name="Pereira M.F."/>
            <person name="Perotto S."/>
            <person name="Peter M."/>
            <person name="Pfister S."/>
            <person name="Riley R."/>
            <person name="Sitrit Y."/>
            <person name="Stielow J.B."/>
            <person name="Szollosi G."/>
            <person name="Zifcakova L."/>
            <person name="Stursova M."/>
            <person name="Spatafora J.W."/>
            <person name="Tedersoo L."/>
            <person name="Vaario L.M."/>
            <person name="Yamada A."/>
            <person name="Yan M."/>
            <person name="Wang P."/>
            <person name="Xu J."/>
            <person name="Bruns T."/>
            <person name="Baldrian P."/>
            <person name="Vilgalys R."/>
            <person name="Dunand C."/>
            <person name="Henrissat B."/>
            <person name="Grigoriev I.V."/>
            <person name="Hibbett D."/>
            <person name="Nagy L.G."/>
            <person name="Martin F.M."/>
        </authorList>
    </citation>
    <scope>NUCLEOTIDE SEQUENCE</scope>
    <source>
        <strain evidence="2">UP504</strain>
    </source>
</reference>
<organism evidence="2 3">
    <name type="scientific">Hydnum rufescens UP504</name>
    <dbReference type="NCBI Taxonomy" id="1448309"/>
    <lineage>
        <taxon>Eukaryota</taxon>
        <taxon>Fungi</taxon>
        <taxon>Dikarya</taxon>
        <taxon>Basidiomycota</taxon>
        <taxon>Agaricomycotina</taxon>
        <taxon>Agaricomycetes</taxon>
        <taxon>Cantharellales</taxon>
        <taxon>Hydnaceae</taxon>
        <taxon>Hydnum</taxon>
    </lineage>
</organism>
<comment type="caution">
    <text evidence="2">The sequence shown here is derived from an EMBL/GenBank/DDBJ whole genome shotgun (WGS) entry which is preliminary data.</text>
</comment>
<dbReference type="AlphaFoldDB" id="A0A9P6ABH2"/>
<keyword evidence="3" id="KW-1185">Reference proteome</keyword>